<dbReference type="AlphaFoldDB" id="C5L3P5"/>
<gene>
    <name evidence="2" type="ORF">Pmar_PMAR017679</name>
</gene>
<dbReference type="OrthoDB" id="10629727at2759"/>
<sequence>MGGSTRQMQDQRQGTSGAHRSNRVYPHALVIPRRPAHKPDDRCEGGMVYRTAPIKHQ</sequence>
<evidence type="ECO:0000313" key="3">
    <source>
        <dbReference type="Proteomes" id="UP000007800"/>
    </source>
</evidence>
<accession>C5L3P5</accession>
<feature type="region of interest" description="Disordered" evidence="1">
    <location>
        <begin position="1"/>
        <end position="57"/>
    </location>
</feature>
<dbReference type="EMBL" id="GG678922">
    <property type="protein sequence ID" value="EER08624.1"/>
    <property type="molecule type" value="Genomic_DNA"/>
</dbReference>
<proteinExistence type="predicted"/>
<protein>
    <submittedName>
        <fullName evidence="2">Uncharacterized protein</fullName>
    </submittedName>
</protein>
<feature type="compositionally biased region" description="Polar residues" evidence="1">
    <location>
        <begin position="1"/>
        <end position="19"/>
    </location>
</feature>
<organism evidence="3">
    <name type="scientific">Perkinsus marinus (strain ATCC 50983 / TXsc)</name>
    <dbReference type="NCBI Taxonomy" id="423536"/>
    <lineage>
        <taxon>Eukaryota</taxon>
        <taxon>Sar</taxon>
        <taxon>Alveolata</taxon>
        <taxon>Perkinsozoa</taxon>
        <taxon>Perkinsea</taxon>
        <taxon>Perkinsida</taxon>
        <taxon>Perkinsidae</taxon>
        <taxon>Perkinsus</taxon>
    </lineage>
</organism>
<keyword evidence="3" id="KW-1185">Reference proteome</keyword>
<dbReference type="RefSeq" id="XP_002776808.1">
    <property type="nucleotide sequence ID" value="XM_002776762.1"/>
</dbReference>
<name>C5L3P5_PERM5</name>
<dbReference type="Proteomes" id="UP000007800">
    <property type="component" value="Unassembled WGS sequence"/>
</dbReference>
<evidence type="ECO:0000313" key="2">
    <source>
        <dbReference type="EMBL" id="EER08624.1"/>
    </source>
</evidence>
<evidence type="ECO:0000256" key="1">
    <source>
        <dbReference type="SAM" id="MobiDB-lite"/>
    </source>
</evidence>
<dbReference type="GeneID" id="9042463"/>
<reference evidence="2 3" key="1">
    <citation type="submission" date="2008-07" db="EMBL/GenBank/DDBJ databases">
        <authorList>
            <person name="El-Sayed N."/>
            <person name="Caler E."/>
            <person name="Inman J."/>
            <person name="Amedeo P."/>
            <person name="Hass B."/>
            <person name="Wortman J."/>
        </authorList>
    </citation>
    <scope>NUCLEOTIDE SEQUENCE [LARGE SCALE GENOMIC DNA]</scope>
    <source>
        <strain evidence="3">ATCC 50983 / TXsc</strain>
    </source>
</reference>
<dbReference type="InParanoid" id="C5L3P5"/>